<comment type="function">
    <text evidence="2">Functions as a ribosomal silencing factor. Interacts with ribosomal protein uL14 (rplN), blocking formation of intersubunit bridge B8. Prevents association of the 30S and 50S ribosomal subunits and the formation of functional ribosomes, thus repressing translation.</text>
</comment>
<proteinExistence type="inferred from homology"/>
<dbReference type="PANTHER" id="PTHR21043:SF0">
    <property type="entry name" value="MITOCHONDRIAL ASSEMBLY OF RIBOSOMAL LARGE SUBUNIT PROTEIN 1"/>
    <property type="match status" value="1"/>
</dbReference>
<keyword evidence="2" id="KW-0963">Cytoplasm</keyword>
<evidence type="ECO:0000313" key="4">
    <source>
        <dbReference type="EMBL" id="MFD2235594.1"/>
    </source>
</evidence>
<keyword evidence="2" id="KW-0678">Repressor</keyword>
<dbReference type="InterPro" id="IPR043519">
    <property type="entry name" value="NT_sf"/>
</dbReference>
<dbReference type="PANTHER" id="PTHR21043">
    <property type="entry name" value="IOJAP SUPERFAMILY ORTHOLOG"/>
    <property type="match status" value="1"/>
</dbReference>
<gene>
    <name evidence="2 4" type="primary">rsfS</name>
    <name evidence="4" type="ORF">ACFSNB_17475</name>
</gene>
<dbReference type="EMBL" id="JBHUIY010000056">
    <property type="protein sequence ID" value="MFD2235594.1"/>
    <property type="molecule type" value="Genomic_DNA"/>
</dbReference>
<keyword evidence="2" id="KW-0810">Translation regulation</keyword>
<feature type="region of interest" description="Disordered" evidence="3">
    <location>
        <begin position="1"/>
        <end position="54"/>
    </location>
</feature>
<name>A0ABW5CEA0_9PROT</name>
<evidence type="ECO:0000256" key="1">
    <source>
        <dbReference type="ARBA" id="ARBA00010574"/>
    </source>
</evidence>
<evidence type="ECO:0000313" key="5">
    <source>
        <dbReference type="Proteomes" id="UP001597296"/>
    </source>
</evidence>
<dbReference type="HAMAP" id="MF_01477">
    <property type="entry name" value="Iojap_RsfS"/>
    <property type="match status" value="1"/>
</dbReference>
<comment type="subcellular location">
    <subcellularLocation>
        <location evidence="2">Cytoplasm</location>
    </subcellularLocation>
</comment>
<dbReference type="Pfam" id="PF02410">
    <property type="entry name" value="RsfS"/>
    <property type="match status" value="1"/>
</dbReference>
<keyword evidence="5" id="KW-1185">Reference proteome</keyword>
<protein>
    <recommendedName>
        <fullName evidence="2">Ribosomal silencing factor RsfS</fullName>
    </recommendedName>
</protein>
<dbReference type="SUPFAM" id="SSF81301">
    <property type="entry name" value="Nucleotidyltransferase"/>
    <property type="match status" value="1"/>
</dbReference>
<sequence>MPWRPPGPPHGSICRSDATPPPPPPCARRGAFPDPAQPQEPAISQPLRSVSPEETSPAPLLALITAALEDLKAEDIVTFDLRGRTALADGMVIASGRSARQVGAMADRVERALRQAGQPVSVEGLPQADWVLVDGGDVIVHLFRPEVRTFYNLEKIWARPEPVAPEA</sequence>
<dbReference type="InterPro" id="IPR004394">
    <property type="entry name" value="Iojap/RsfS/C7orf30"/>
</dbReference>
<accession>A0ABW5CEA0</accession>
<dbReference type="NCBIfam" id="TIGR00090">
    <property type="entry name" value="rsfS_iojap_ybeB"/>
    <property type="match status" value="1"/>
</dbReference>
<reference evidence="5" key="1">
    <citation type="journal article" date="2019" name="Int. J. Syst. Evol. Microbiol.">
        <title>The Global Catalogue of Microorganisms (GCM) 10K type strain sequencing project: providing services to taxonomists for standard genome sequencing and annotation.</title>
        <authorList>
            <consortium name="The Broad Institute Genomics Platform"/>
            <consortium name="The Broad Institute Genome Sequencing Center for Infectious Disease"/>
            <person name="Wu L."/>
            <person name="Ma J."/>
        </authorList>
    </citation>
    <scope>NUCLEOTIDE SEQUENCE [LARGE SCALE GENOMIC DNA]</scope>
    <source>
        <strain evidence="5">KCTC 15012</strain>
    </source>
</reference>
<dbReference type="Proteomes" id="UP001597296">
    <property type="component" value="Unassembled WGS sequence"/>
</dbReference>
<dbReference type="Gene3D" id="3.30.460.10">
    <property type="entry name" value="Beta Polymerase, domain 2"/>
    <property type="match status" value="1"/>
</dbReference>
<organism evidence="4 5">
    <name type="scientific">Phaeospirillum tilakii</name>
    <dbReference type="NCBI Taxonomy" id="741673"/>
    <lineage>
        <taxon>Bacteria</taxon>
        <taxon>Pseudomonadati</taxon>
        <taxon>Pseudomonadota</taxon>
        <taxon>Alphaproteobacteria</taxon>
        <taxon>Rhodospirillales</taxon>
        <taxon>Rhodospirillaceae</taxon>
        <taxon>Phaeospirillum</taxon>
    </lineage>
</organism>
<dbReference type="RefSeq" id="WP_377318921.1">
    <property type="nucleotide sequence ID" value="NZ_JBHUIY010000056.1"/>
</dbReference>
<comment type="caution">
    <text evidence="4">The sequence shown here is derived from an EMBL/GenBank/DDBJ whole genome shotgun (WGS) entry which is preliminary data.</text>
</comment>
<comment type="subunit">
    <text evidence="2">Interacts with ribosomal protein uL14 (rplN).</text>
</comment>
<evidence type="ECO:0000256" key="3">
    <source>
        <dbReference type="SAM" id="MobiDB-lite"/>
    </source>
</evidence>
<comment type="similarity">
    <text evidence="1 2">Belongs to the Iojap/RsfS family.</text>
</comment>
<evidence type="ECO:0000256" key="2">
    <source>
        <dbReference type="HAMAP-Rule" id="MF_01477"/>
    </source>
</evidence>